<dbReference type="GO" id="GO:0003677">
    <property type="term" value="F:DNA binding"/>
    <property type="evidence" value="ECO:0007669"/>
    <property type="project" value="UniProtKB-KW"/>
</dbReference>
<reference evidence="9 10" key="1">
    <citation type="submission" date="2017-09" db="EMBL/GenBank/DDBJ databases">
        <title>Depth-based differentiation of microbial function through sediment-hosted aquifers and enrichment of novel symbionts in the deep terrestrial subsurface.</title>
        <authorList>
            <person name="Probst A.J."/>
            <person name="Ladd B."/>
            <person name="Jarett J.K."/>
            <person name="Geller-Mcgrath D.E."/>
            <person name="Sieber C.M."/>
            <person name="Emerson J.B."/>
            <person name="Anantharaman K."/>
            <person name="Thomas B.C."/>
            <person name="Malmstrom R."/>
            <person name="Stieglmeier M."/>
            <person name="Klingl A."/>
            <person name="Woyke T."/>
            <person name="Ryan C.M."/>
            <person name="Banfield J.F."/>
        </authorList>
    </citation>
    <scope>NUCLEOTIDE SEQUENCE [LARGE SCALE GENOMIC DNA]</scope>
    <source>
        <strain evidence="9">CG22_combo_CG10-13_8_21_14_all_43_18</strain>
    </source>
</reference>
<dbReference type="GO" id="GO:0006269">
    <property type="term" value="P:DNA replication, synthesis of primer"/>
    <property type="evidence" value="ECO:0007669"/>
    <property type="project" value="UniProtKB-KW"/>
</dbReference>
<evidence type="ECO:0000256" key="4">
    <source>
        <dbReference type="ARBA" id="ARBA00022741"/>
    </source>
</evidence>
<evidence type="ECO:0000256" key="7">
    <source>
        <dbReference type="ARBA" id="ARBA00023125"/>
    </source>
</evidence>
<dbReference type="Gene3D" id="3.40.1440.60">
    <property type="entry name" value="PriA, 3(prime) DNA-binding domain"/>
    <property type="match status" value="1"/>
</dbReference>
<evidence type="ECO:0000256" key="1">
    <source>
        <dbReference type="ARBA" id="ARBA00022515"/>
    </source>
</evidence>
<dbReference type="GO" id="GO:0046872">
    <property type="term" value="F:metal ion binding"/>
    <property type="evidence" value="ECO:0007669"/>
    <property type="project" value="UniProtKB-KW"/>
</dbReference>
<keyword evidence="1" id="KW-0639">Primosome</keyword>
<evidence type="ECO:0000313" key="10">
    <source>
        <dbReference type="Proteomes" id="UP000231276"/>
    </source>
</evidence>
<dbReference type="Gene3D" id="3.40.50.300">
    <property type="entry name" value="P-loop containing nucleotide triphosphate hydrolases"/>
    <property type="match status" value="1"/>
</dbReference>
<organism evidence="9 10">
    <name type="scientific">Candidatus Campbellbacteria bacterium CG22_combo_CG10-13_8_21_14_all_43_18</name>
    <dbReference type="NCBI Taxonomy" id="1974530"/>
    <lineage>
        <taxon>Bacteria</taxon>
        <taxon>Candidatus Campbelliibacteriota</taxon>
    </lineage>
</organism>
<evidence type="ECO:0000313" key="9">
    <source>
        <dbReference type="EMBL" id="PIP86371.1"/>
    </source>
</evidence>
<keyword evidence="4" id="KW-0547">Nucleotide-binding</keyword>
<dbReference type="PANTHER" id="PTHR30580">
    <property type="entry name" value="PRIMOSOMAL PROTEIN N"/>
    <property type="match status" value="1"/>
</dbReference>
<dbReference type="GO" id="GO:0006270">
    <property type="term" value="P:DNA replication initiation"/>
    <property type="evidence" value="ECO:0007669"/>
    <property type="project" value="TreeGrafter"/>
</dbReference>
<dbReference type="InterPro" id="IPR041222">
    <property type="entry name" value="PriA_3primeBD"/>
</dbReference>
<protein>
    <submittedName>
        <fullName evidence="9">Primosomal protein N</fullName>
    </submittedName>
</protein>
<keyword evidence="2" id="KW-0235">DNA replication</keyword>
<dbReference type="InterPro" id="IPR027417">
    <property type="entry name" value="P-loop_NTPase"/>
</dbReference>
<dbReference type="InterPro" id="IPR042115">
    <property type="entry name" value="PriA_3primeBD_sf"/>
</dbReference>
<dbReference type="GO" id="GO:0043138">
    <property type="term" value="F:3'-5' DNA helicase activity"/>
    <property type="evidence" value="ECO:0007669"/>
    <property type="project" value="TreeGrafter"/>
</dbReference>
<dbReference type="GO" id="GO:0006310">
    <property type="term" value="P:DNA recombination"/>
    <property type="evidence" value="ECO:0007669"/>
    <property type="project" value="InterPro"/>
</dbReference>
<evidence type="ECO:0000256" key="3">
    <source>
        <dbReference type="ARBA" id="ARBA00022723"/>
    </source>
</evidence>
<evidence type="ECO:0000259" key="8">
    <source>
        <dbReference type="Pfam" id="PF17764"/>
    </source>
</evidence>
<dbReference type="GO" id="GO:1990077">
    <property type="term" value="C:primosome complex"/>
    <property type="evidence" value="ECO:0007669"/>
    <property type="project" value="UniProtKB-KW"/>
</dbReference>
<comment type="caution">
    <text evidence="9">The sequence shown here is derived from an EMBL/GenBank/DDBJ whole genome shotgun (WGS) entry which is preliminary data.</text>
</comment>
<dbReference type="Proteomes" id="UP000231276">
    <property type="component" value="Unassembled WGS sequence"/>
</dbReference>
<keyword evidence="5" id="KW-0862">Zinc</keyword>
<dbReference type="PANTHER" id="PTHR30580:SF0">
    <property type="entry name" value="PRIMOSOMAL PROTEIN N"/>
    <property type="match status" value="1"/>
</dbReference>
<dbReference type="AlphaFoldDB" id="A0A2H0DWK4"/>
<dbReference type="EMBL" id="PCTS01000033">
    <property type="protein sequence ID" value="PIP86371.1"/>
    <property type="molecule type" value="Genomic_DNA"/>
</dbReference>
<proteinExistence type="predicted"/>
<accession>A0A2H0DWK4</accession>
<dbReference type="InterPro" id="IPR005259">
    <property type="entry name" value="PriA"/>
</dbReference>
<sequence>MQLIEVIPISKSVPKESLFYFTGKKVACGSIISVPLRKKEIKGLVISKKSVSSSKSELRQQRFSLRKVADPKPQYLFSDSFFESAAELSDFSLHPLGSVIHSLVPSVFLSLPHELLKKKKTKQKGYIHEKYIIQASQEERFSHYKNILREQLAQKRSVVFLSPSIALSEKAYEKLAKGIGAHCRLIHSAMGKKKIYRIVEEILFSPKPLVLITTGKFLSIPRSDIGAIILDGENSSFYKEKKRPYTDIRDFAEIFSKKIKAKLFLGDLYLRTETLWRFEAGEIIEFLPPKTNLNFSNEARLVDMRQKVKKAGGFKIVGKELESLIKKSLKEREKIFLFVARHGLHPVTVCGDCGKSVSCERCSSPVVLHKAGSKNFFLCHKCGRSRSAEERCKKCNSWKLVPLGIGIELLEKKLKENFRGLKIFRIDGDVSPTFSKATKVLDEFEKEEGGLLIGTEMAVNYLTPVSYSGIVSMDSFFSIPDFHINEKILNLSLRIREKTKKTMIIQTRDPEQPVLEFIKSGYVMDFYRKEIEERKKFGFPPFSVFIKIVFSGRSEEVLKEGEKLKEYFNAFDISVYPGFVSKVKNKYIRNAIIKMDKNSRIEPNLKKKILSLPPKFSVDVNPDNLL</sequence>
<name>A0A2H0DWK4_9BACT</name>
<dbReference type="Pfam" id="PF17764">
    <property type="entry name" value="PriA_3primeBD"/>
    <property type="match status" value="1"/>
</dbReference>
<dbReference type="GO" id="GO:0005524">
    <property type="term" value="F:ATP binding"/>
    <property type="evidence" value="ECO:0007669"/>
    <property type="project" value="UniProtKB-KW"/>
</dbReference>
<dbReference type="NCBIfam" id="TIGR00595">
    <property type="entry name" value="priA"/>
    <property type="match status" value="1"/>
</dbReference>
<evidence type="ECO:0000256" key="5">
    <source>
        <dbReference type="ARBA" id="ARBA00022833"/>
    </source>
</evidence>
<dbReference type="GO" id="GO:0006302">
    <property type="term" value="P:double-strand break repair"/>
    <property type="evidence" value="ECO:0007669"/>
    <property type="project" value="InterPro"/>
</dbReference>
<evidence type="ECO:0000256" key="2">
    <source>
        <dbReference type="ARBA" id="ARBA00022705"/>
    </source>
</evidence>
<evidence type="ECO:0000256" key="6">
    <source>
        <dbReference type="ARBA" id="ARBA00022840"/>
    </source>
</evidence>
<keyword evidence="6" id="KW-0067">ATP-binding</keyword>
<feature type="domain" description="Primosomal protein N' 3' DNA-binding" evidence="8">
    <location>
        <begin position="25"/>
        <end position="105"/>
    </location>
</feature>
<gene>
    <name evidence="9" type="primary">priA</name>
    <name evidence="9" type="ORF">COW82_02325</name>
</gene>
<keyword evidence="7" id="KW-0238">DNA-binding</keyword>
<keyword evidence="3" id="KW-0479">Metal-binding</keyword>